<feature type="region of interest" description="Disordered" evidence="1">
    <location>
        <begin position="170"/>
        <end position="262"/>
    </location>
</feature>
<accession>A0ABM4IJ55</accession>
<feature type="transmembrane region" description="Helical" evidence="2">
    <location>
        <begin position="52"/>
        <end position="71"/>
    </location>
</feature>
<organism evidence="3 4">
    <name type="scientific">Odocoileus virginianus</name>
    <name type="common">White-tailed deer</name>
    <dbReference type="NCBI Taxonomy" id="9874"/>
    <lineage>
        <taxon>Eukaryota</taxon>
        <taxon>Metazoa</taxon>
        <taxon>Chordata</taxon>
        <taxon>Craniata</taxon>
        <taxon>Vertebrata</taxon>
        <taxon>Euteleostomi</taxon>
        <taxon>Mammalia</taxon>
        <taxon>Eutheria</taxon>
        <taxon>Laurasiatheria</taxon>
        <taxon>Artiodactyla</taxon>
        <taxon>Ruminantia</taxon>
        <taxon>Pecora</taxon>
        <taxon>Cervidae</taxon>
        <taxon>Odocoileinae</taxon>
        <taxon>Odocoileus</taxon>
    </lineage>
</organism>
<protein>
    <submittedName>
        <fullName evidence="4">Proline-rich protein 36-like isoform X1</fullName>
    </submittedName>
</protein>
<keyword evidence="2" id="KW-0472">Membrane</keyword>
<feature type="compositionally biased region" description="Pro residues" evidence="1">
    <location>
        <begin position="344"/>
        <end position="353"/>
    </location>
</feature>
<feature type="transmembrane region" description="Helical" evidence="2">
    <location>
        <begin position="139"/>
        <end position="156"/>
    </location>
</feature>
<dbReference type="Proteomes" id="UP001652640">
    <property type="component" value="Chromosome 8"/>
</dbReference>
<dbReference type="RefSeq" id="XP_070327851.1">
    <property type="nucleotide sequence ID" value="XM_070471750.1"/>
</dbReference>
<feature type="region of interest" description="Disordered" evidence="1">
    <location>
        <begin position="84"/>
        <end position="134"/>
    </location>
</feature>
<evidence type="ECO:0000313" key="4">
    <source>
        <dbReference type="RefSeq" id="XP_070327851.1"/>
    </source>
</evidence>
<evidence type="ECO:0000313" key="3">
    <source>
        <dbReference type="Proteomes" id="UP001652640"/>
    </source>
</evidence>
<reference evidence="3" key="1">
    <citation type="journal article" date="2022" name="J. Hered.">
        <title>A De Novo Chromosome-Level Genome Assembly of the White-Tailed Deer, Odocoileus Virginianus.</title>
        <authorList>
            <person name="London E.W."/>
            <person name="Roca A.L."/>
            <person name="Novakofski J.E."/>
            <person name="Mateus-Pinilla N.E."/>
        </authorList>
    </citation>
    <scope>NUCLEOTIDE SEQUENCE [LARGE SCALE GENOMIC DNA]</scope>
</reference>
<proteinExistence type="predicted"/>
<keyword evidence="3" id="KW-1185">Reference proteome</keyword>
<feature type="compositionally biased region" description="Low complexity" evidence="1">
    <location>
        <begin position="220"/>
        <end position="254"/>
    </location>
</feature>
<feature type="compositionally biased region" description="Polar residues" evidence="1">
    <location>
        <begin position="170"/>
        <end position="183"/>
    </location>
</feature>
<feature type="compositionally biased region" description="Pro residues" evidence="1">
    <location>
        <begin position="207"/>
        <end position="219"/>
    </location>
</feature>
<dbReference type="GeneID" id="139036356"/>
<keyword evidence="2" id="KW-0812">Transmembrane</keyword>
<gene>
    <name evidence="4" type="primary">LOC139036356</name>
</gene>
<reference evidence="4" key="2">
    <citation type="submission" date="2025-08" db="UniProtKB">
        <authorList>
            <consortium name="RefSeq"/>
        </authorList>
    </citation>
    <scope>IDENTIFICATION</scope>
    <source>
        <tissue evidence="4">Tongue muscle</tissue>
    </source>
</reference>
<name>A0ABM4IJ55_ODOVR</name>
<sequence length="466" mass="50017">MSPRHRHPVLNTAETHTHQCGWVRKALTRLTRNDSEFQDSTERLHGREAGGFFSPLFSWLCFFVFCSFPLLRKAHQRSLVDFGEEQPPASRKSDGAQFPDGAAVDPGECPPRPEGHGPRFPTSPLMPPRPGRGGAGRPALALVVVGFCFFVLFLLGPEKPRRATLLFQSGSAVPEQCSRSASTGPREPGRGPRPRPPLIPTSSFLPRAPPPPRSLPSPSLPLHSPRLLPASASGPRTVSSSHPHLPSFPSLPSLVRPPPPTSSLPHPDLLFSNFLASSPPLLLPLRPPSPSSSHPSSPISAPPAPQGCGRLPSVGRSPHARAEGVPQAPNLEFGWAKGAGPARCPGPPSSPARPRPESRAAHFRDDSALDVEHGLKGGSPFCFRKCCESARWEREGGAREWGASWCGGPGLEGPLGLNCAAGAGQCTDQEARTSKPQRKKCVVFLLAEMRPHVLVYSFFRLSSSRS</sequence>
<feature type="region of interest" description="Disordered" evidence="1">
    <location>
        <begin position="282"/>
        <end position="361"/>
    </location>
</feature>
<evidence type="ECO:0000256" key="2">
    <source>
        <dbReference type="SAM" id="Phobius"/>
    </source>
</evidence>
<evidence type="ECO:0000256" key="1">
    <source>
        <dbReference type="SAM" id="MobiDB-lite"/>
    </source>
</evidence>
<keyword evidence="2" id="KW-1133">Transmembrane helix</keyword>